<reference evidence="3 4" key="1">
    <citation type="submission" date="2018-08" db="EMBL/GenBank/DDBJ databases">
        <title>A genome reference for cultivated species of the human gut microbiota.</title>
        <authorList>
            <person name="Zou Y."/>
            <person name="Xue W."/>
            <person name="Luo G."/>
        </authorList>
    </citation>
    <scope>NUCLEOTIDE SEQUENCE [LARGE SCALE GENOMIC DNA]</scope>
    <source>
        <strain evidence="3 4">AF14-26</strain>
    </source>
</reference>
<keyword evidence="2" id="KW-0804">Transcription</keyword>
<dbReference type="PROSITE" id="PS51000">
    <property type="entry name" value="HTH_DEOR_2"/>
    <property type="match status" value="1"/>
</dbReference>
<accession>A0A081UBQ5</accession>
<name>A0A081UBQ5_BACFG</name>
<dbReference type="InterPro" id="IPR036390">
    <property type="entry name" value="WH_DNA-bd_sf"/>
</dbReference>
<dbReference type="GO" id="GO:0003700">
    <property type="term" value="F:DNA-binding transcription factor activity"/>
    <property type="evidence" value="ECO:0007669"/>
    <property type="project" value="InterPro"/>
</dbReference>
<protein>
    <submittedName>
        <fullName evidence="3">YafY family transcriptional regulator</fullName>
    </submittedName>
</protein>
<dbReference type="Gene3D" id="1.10.10.10">
    <property type="entry name" value="Winged helix-like DNA-binding domain superfamily/Winged helix DNA-binding domain"/>
    <property type="match status" value="1"/>
</dbReference>
<evidence type="ECO:0000256" key="1">
    <source>
        <dbReference type="ARBA" id="ARBA00023015"/>
    </source>
</evidence>
<dbReference type="Pfam" id="PF13280">
    <property type="entry name" value="WYL"/>
    <property type="match status" value="1"/>
</dbReference>
<dbReference type="RefSeq" id="WP_032539537.1">
    <property type="nucleotide sequence ID" value="NZ_CP037440.1"/>
</dbReference>
<dbReference type="InterPro" id="IPR028349">
    <property type="entry name" value="PafC-like"/>
</dbReference>
<evidence type="ECO:0000256" key="2">
    <source>
        <dbReference type="ARBA" id="ARBA00023163"/>
    </source>
</evidence>
<dbReference type="PANTHER" id="PTHR34580:SF3">
    <property type="entry name" value="PROTEIN PAFB"/>
    <property type="match status" value="1"/>
</dbReference>
<dbReference type="Proteomes" id="UP000286270">
    <property type="component" value="Unassembled WGS sequence"/>
</dbReference>
<dbReference type="Pfam" id="PF08279">
    <property type="entry name" value="HTH_11"/>
    <property type="match status" value="1"/>
</dbReference>
<dbReference type="InterPro" id="IPR001034">
    <property type="entry name" value="DeoR_HTH"/>
</dbReference>
<keyword evidence="1" id="KW-0805">Transcription regulation</keyword>
<dbReference type="EMBL" id="QRZH01000007">
    <property type="protein sequence ID" value="RGV54403.1"/>
    <property type="molecule type" value="Genomic_DNA"/>
</dbReference>
<dbReference type="InterPro" id="IPR013196">
    <property type="entry name" value="HTH_11"/>
</dbReference>
<dbReference type="InterPro" id="IPR026881">
    <property type="entry name" value="WYL_dom"/>
</dbReference>
<dbReference type="PIRSF" id="PIRSF016838">
    <property type="entry name" value="PafC"/>
    <property type="match status" value="1"/>
</dbReference>
<dbReference type="SUPFAM" id="SSF46785">
    <property type="entry name" value="Winged helix' DNA-binding domain"/>
    <property type="match status" value="1"/>
</dbReference>
<dbReference type="InterPro" id="IPR051534">
    <property type="entry name" value="CBASS_pafABC_assoc_protein"/>
</dbReference>
<proteinExistence type="predicted"/>
<dbReference type="PROSITE" id="PS52050">
    <property type="entry name" value="WYL"/>
    <property type="match status" value="1"/>
</dbReference>
<dbReference type="AlphaFoldDB" id="A0A081UBQ5"/>
<evidence type="ECO:0000313" key="3">
    <source>
        <dbReference type="EMBL" id="RGV54403.1"/>
    </source>
</evidence>
<comment type="caution">
    <text evidence="3">The sequence shown here is derived from an EMBL/GenBank/DDBJ whole genome shotgun (WGS) entry which is preliminary data.</text>
</comment>
<gene>
    <name evidence="3" type="ORF">DWW08_10570</name>
</gene>
<dbReference type="PANTHER" id="PTHR34580">
    <property type="match status" value="1"/>
</dbReference>
<evidence type="ECO:0000313" key="4">
    <source>
        <dbReference type="Proteomes" id="UP000286270"/>
    </source>
</evidence>
<dbReference type="InterPro" id="IPR036388">
    <property type="entry name" value="WH-like_DNA-bd_sf"/>
</dbReference>
<organism evidence="3 4">
    <name type="scientific">Bacteroides fragilis</name>
    <dbReference type="NCBI Taxonomy" id="817"/>
    <lineage>
        <taxon>Bacteria</taxon>
        <taxon>Pseudomonadati</taxon>
        <taxon>Bacteroidota</taxon>
        <taxon>Bacteroidia</taxon>
        <taxon>Bacteroidales</taxon>
        <taxon>Bacteroidaceae</taxon>
        <taxon>Bacteroides</taxon>
    </lineage>
</organism>
<sequence>MNRIDRISAILIQLQSHSLVKAQQISERFEISIRTVYRDIRTLEEAGIPIIGNPGIGYSLAEGFKLPPLMFTQKEALSFLIAEKLVHELTDSNSNEHYKSGIEKIKSVMRFVDKKMLETMEECLSVLNTYKSSAYKPDILLLILQSIYQKRIVEMSYFTGTTLSVSERKVEAIGIFFSRTNWYLIGFCLQKEAYLTFRIDRIQEIHILNEFQSREHPPFKKFLDEFYDKEKLYEVVIRIEKDKTSMINDDKYYYGLTSEKEIDNMIEYRFITFSISKFAHWYLSFADVATIITPNSLKHEVKNIINNISI</sequence>